<name>A0A0K9PMG6_ZOSMR</name>
<dbReference type="PROSITE" id="PS50086">
    <property type="entry name" value="TBC_RABGAP"/>
    <property type="match status" value="1"/>
</dbReference>
<dbReference type="Gene3D" id="1.10.8.270">
    <property type="entry name" value="putative rabgap domain of human tbc1 domain family member 14 like domains"/>
    <property type="match status" value="1"/>
</dbReference>
<dbReference type="AlphaFoldDB" id="A0A0K9PMG6"/>
<organism evidence="2 3">
    <name type="scientific">Zostera marina</name>
    <name type="common">Eelgrass</name>
    <dbReference type="NCBI Taxonomy" id="29655"/>
    <lineage>
        <taxon>Eukaryota</taxon>
        <taxon>Viridiplantae</taxon>
        <taxon>Streptophyta</taxon>
        <taxon>Embryophyta</taxon>
        <taxon>Tracheophyta</taxon>
        <taxon>Spermatophyta</taxon>
        <taxon>Magnoliopsida</taxon>
        <taxon>Liliopsida</taxon>
        <taxon>Zosteraceae</taxon>
        <taxon>Zostera</taxon>
    </lineage>
</organism>
<dbReference type="GO" id="GO:0005096">
    <property type="term" value="F:GTPase activator activity"/>
    <property type="evidence" value="ECO:0000318"/>
    <property type="project" value="GO_Central"/>
</dbReference>
<dbReference type="FunFam" id="1.10.8.270:FF:000025">
    <property type="entry name" value="TBC1 domain family member 15-like"/>
    <property type="match status" value="1"/>
</dbReference>
<evidence type="ECO:0000313" key="3">
    <source>
        <dbReference type="Proteomes" id="UP000036987"/>
    </source>
</evidence>
<gene>
    <name evidence="2" type="ORF">ZOSMA_214G00150</name>
</gene>
<reference evidence="3" key="1">
    <citation type="journal article" date="2016" name="Nature">
        <title>The genome of the seagrass Zostera marina reveals angiosperm adaptation to the sea.</title>
        <authorList>
            <person name="Olsen J.L."/>
            <person name="Rouze P."/>
            <person name="Verhelst B."/>
            <person name="Lin Y.-C."/>
            <person name="Bayer T."/>
            <person name="Collen J."/>
            <person name="Dattolo E."/>
            <person name="De Paoli E."/>
            <person name="Dittami S."/>
            <person name="Maumus F."/>
            <person name="Michel G."/>
            <person name="Kersting A."/>
            <person name="Lauritano C."/>
            <person name="Lohaus R."/>
            <person name="Toepel M."/>
            <person name="Tonon T."/>
            <person name="Vanneste K."/>
            <person name="Amirebrahimi M."/>
            <person name="Brakel J."/>
            <person name="Bostroem C."/>
            <person name="Chovatia M."/>
            <person name="Grimwood J."/>
            <person name="Jenkins J.W."/>
            <person name="Jueterbock A."/>
            <person name="Mraz A."/>
            <person name="Stam W.T."/>
            <person name="Tice H."/>
            <person name="Bornberg-Bauer E."/>
            <person name="Green P.J."/>
            <person name="Pearson G.A."/>
            <person name="Procaccini G."/>
            <person name="Duarte C.M."/>
            <person name="Schmutz J."/>
            <person name="Reusch T.B.H."/>
            <person name="Van de Peer Y."/>
        </authorList>
    </citation>
    <scope>NUCLEOTIDE SEQUENCE [LARGE SCALE GENOMIC DNA]</scope>
    <source>
        <strain evidence="3">cv. Finnish</strain>
    </source>
</reference>
<dbReference type="OMA" id="TFCHWLL"/>
<dbReference type="STRING" id="29655.A0A0K9PMG6"/>
<dbReference type="Proteomes" id="UP000036987">
    <property type="component" value="Unassembled WGS sequence"/>
</dbReference>
<keyword evidence="3" id="KW-1185">Reference proteome</keyword>
<dbReference type="InterPro" id="IPR000195">
    <property type="entry name" value="Rab-GAP-TBC_dom"/>
</dbReference>
<dbReference type="InterPro" id="IPR035969">
    <property type="entry name" value="Rab-GAP_TBC_sf"/>
</dbReference>
<protein>
    <submittedName>
        <fullName evidence="2">TBC1 domain family member</fullName>
    </submittedName>
</protein>
<proteinExistence type="predicted"/>
<dbReference type="OrthoDB" id="10264062at2759"/>
<dbReference type="Gene3D" id="1.10.472.80">
    <property type="entry name" value="Ypt/Rab-GAP domain of gyp1p, domain 3"/>
    <property type="match status" value="1"/>
</dbReference>
<dbReference type="PANTHER" id="PTHR22957:SF597">
    <property type="entry name" value="RAB-GAP TBC DOMAIN-CONTAINING PROTEIN"/>
    <property type="match status" value="1"/>
</dbReference>
<dbReference type="PANTHER" id="PTHR22957">
    <property type="entry name" value="TBC1 DOMAIN FAMILY MEMBER GTPASE-ACTIVATING PROTEIN"/>
    <property type="match status" value="1"/>
</dbReference>
<evidence type="ECO:0000259" key="1">
    <source>
        <dbReference type="PROSITE" id="PS50086"/>
    </source>
</evidence>
<accession>A0A0K9PMG6</accession>
<sequence length="433" mass="49446">MWRIVDVSTSADSFYPLKENCGDDVPKTRFKIKVGKTLSERKWRSTFSPEGCIDIGKSLGRIQRAGIHPTIKGEVWEFLLGCYDPWSTSEERDQLRQQRREKYLKLKEECKEMDSLVGSGRIITTPIITENGEPIADSNDGGVKSGPRLDEKIIQWKLTLHQIGLDVLRTDRSLVFYEENENLSKLWDVLAVYAWMDKQVGYGQGMSDLCSPMIFLLDDEADAFWCFERLMRRLRGNFRCTDSSVGVENQLQSLAAVTEIIDPKLHKHLETLGGGDYLFAFRMLMVLFRREFSFGDSLYLWEMMWALEYDPDMFSVYEESSSEDSSKKTGESKGKSKPIQHFGRFEREKLKNRSKNPEDPLPISVFLVASVLESKSAKLLTEARGLDDVVKILNDMNGNLDAKKACTGALKLHKKYLKKAKITNTADQNTPTP</sequence>
<dbReference type="Pfam" id="PF00566">
    <property type="entry name" value="RabGAP-TBC"/>
    <property type="match status" value="1"/>
</dbReference>
<comment type="caution">
    <text evidence="2">The sequence shown here is derived from an EMBL/GenBank/DDBJ whole genome shotgun (WGS) entry which is preliminary data.</text>
</comment>
<evidence type="ECO:0000313" key="2">
    <source>
        <dbReference type="EMBL" id="KMZ69427.1"/>
    </source>
</evidence>
<dbReference type="EMBL" id="LFYR01000769">
    <property type="protein sequence ID" value="KMZ69427.1"/>
    <property type="molecule type" value="Genomic_DNA"/>
</dbReference>
<dbReference type="SUPFAM" id="SSF47923">
    <property type="entry name" value="Ypt/Rab-GAP domain of gyp1p"/>
    <property type="match status" value="2"/>
</dbReference>
<feature type="domain" description="Rab-GAP TBC" evidence="1">
    <location>
        <begin position="66"/>
        <end position="308"/>
    </location>
</feature>
<dbReference type="SMART" id="SM00164">
    <property type="entry name" value="TBC"/>
    <property type="match status" value="1"/>
</dbReference>